<comment type="caution">
    <text evidence="2">The sequence shown here is derived from an EMBL/GenBank/DDBJ whole genome shotgun (WGS) entry which is preliminary data.</text>
</comment>
<sequence length="114" mass="12703">MQSSVCSGDNKPTVYYLFKSDDVNYQEASRISSRVSIMGENCESHSDMESVSESKVHKRKPTLRDSELCCEVSMTRSNVELVSEGKKIDSSTRPRSATGAISRRKKSHSKGTIH</sequence>
<keyword evidence="3" id="KW-1185">Reference proteome</keyword>
<dbReference type="EMBL" id="JAKMXF010000338">
    <property type="protein sequence ID" value="KAI6647737.1"/>
    <property type="molecule type" value="Genomic_DNA"/>
</dbReference>
<evidence type="ECO:0000256" key="1">
    <source>
        <dbReference type="SAM" id="MobiDB-lite"/>
    </source>
</evidence>
<dbReference type="AlphaFoldDB" id="A0AAV7JG31"/>
<dbReference type="Proteomes" id="UP001165289">
    <property type="component" value="Unassembled WGS sequence"/>
</dbReference>
<name>A0AAV7JG31_9METZ</name>
<evidence type="ECO:0000313" key="3">
    <source>
        <dbReference type="Proteomes" id="UP001165289"/>
    </source>
</evidence>
<feature type="compositionally biased region" description="Basic residues" evidence="1">
    <location>
        <begin position="102"/>
        <end position="114"/>
    </location>
</feature>
<reference evidence="2 3" key="1">
    <citation type="journal article" date="2023" name="BMC Biol.">
        <title>The compact genome of the sponge Oopsacas minuta (Hexactinellida) is lacking key metazoan core genes.</title>
        <authorList>
            <person name="Santini S."/>
            <person name="Schenkelaars Q."/>
            <person name="Jourda C."/>
            <person name="Duchesne M."/>
            <person name="Belahbib H."/>
            <person name="Rocher C."/>
            <person name="Selva M."/>
            <person name="Riesgo A."/>
            <person name="Vervoort M."/>
            <person name="Leys S.P."/>
            <person name="Kodjabachian L."/>
            <person name="Le Bivic A."/>
            <person name="Borchiellini C."/>
            <person name="Claverie J.M."/>
            <person name="Renard E."/>
        </authorList>
    </citation>
    <scope>NUCLEOTIDE SEQUENCE [LARGE SCALE GENOMIC DNA]</scope>
    <source>
        <strain evidence="2">SPO-2</strain>
    </source>
</reference>
<evidence type="ECO:0000313" key="2">
    <source>
        <dbReference type="EMBL" id="KAI6647737.1"/>
    </source>
</evidence>
<feature type="compositionally biased region" description="Basic and acidic residues" evidence="1">
    <location>
        <begin position="83"/>
        <end position="92"/>
    </location>
</feature>
<accession>A0AAV7JG31</accession>
<protein>
    <submittedName>
        <fullName evidence="2">Uncharacterized protein</fullName>
    </submittedName>
</protein>
<feature type="region of interest" description="Disordered" evidence="1">
    <location>
        <begin position="82"/>
        <end position="114"/>
    </location>
</feature>
<proteinExistence type="predicted"/>
<organism evidence="2 3">
    <name type="scientific">Oopsacas minuta</name>
    <dbReference type="NCBI Taxonomy" id="111878"/>
    <lineage>
        <taxon>Eukaryota</taxon>
        <taxon>Metazoa</taxon>
        <taxon>Porifera</taxon>
        <taxon>Hexactinellida</taxon>
        <taxon>Hexasterophora</taxon>
        <taxon>Lyssacinosida</taxon>
        <taxon>Leucopsacidae</taxon>
        <taxon>Oopsacas</taxon>
    </lineage>
</organism>
<gene>
    <name evidence="2" type="ORF">LOD99_8578</name>
</gene>